<feature type="transmembrane region" description="Helical" evidence="6">
    <location>
        <begin position="729"/>
        <end position="748"/>
    </location>
</feature>
<evidence type="ECO:0000259" key="7">
    <source>
        <dbReference type="Pfam" id="PF02687"/>
    </source>
</evidence>
<dbReference type="GO" id="GO:0022857">
    <property type="term" value="F:transmembrane transporter activity"/>
    <property type="evidence" value="ECO:0007669"/>
    <property type="project" value="TreeGrafter"/>
</dbReference>
<evidence type="ECO:0000256" key="5">
    <source>
        <dbReference type="ARBA" id="ARBA00023136"/>
    </source>
</evidence>
<dbReference type="OrthoDB" id="1451596at2"/>
<keyword evidence="5 6" id="KW-0472">Membrane</keyword>
<keyword evidence="10" id="KW-1185">Reference proteome</keyword>
<keyword evidence="2" id="KW-1003">Cell membrane</keyword>
<reference evidence="9 10" key="1">
    <citation type="submission" date="2019-07" db="EMBL/GenBank/DDBJ databases">
        <authorList>
            <person name="Huq M.A."/>
        </authorList>
    </citation>
    <scope>NUCLEOTIDE SEQUENCE [LARGE SCALE GENOMIC DNA]</scope>
    <source>
        <strain evidence="9 10">MAH-19</strain>
    </source>
</reference>
<gene>
    <name evidence="9" type="ORF">FO440_08130</name>
</gene>
<evidence type="ECO:0000256" key="1">
    <source>
        <dbReference type="ARBA" id="ARBA00004651"/>
    </source>
</evidence>
<sequence>MIKNYFKTAIRNLSRHKINSVINIAGLAVGFAAFLLIFLVVQYEQSFDAFHTKKDRIYRVVRNSTDKVNPGYRTGVPVPVTATLRHELPEVKNAAAISSAGDVQVVVPAENASALKKFREKDGIYFAEPQFFQMFDFSLSEGDLKTALTEPNTVLLTKATAIKYFGDAKGVIGKTIKMSGKLVKITGVLNDPPTNTDFPMKAVVSYITVAARNANNWGGINDENYCFVELAAGDTQSRLDRALAGFTTRYIKPVNHDYYLAAQPLAGLHYDERYGNFTGRTFSKGLILALNLIGLFLLIVACVNFINLTVAQAINRGREVGVRKVLGGSRLQLMVQFLGETGITSFFAFLFSLLIVVFCLPGLSNLMDIHLSAATLYSGKLIVFMLGTLIIVSLISGIYPALVLSGFNPVAVLKGGGMGADHTRGVFFRRGLVVFQFVIAQALIIGTLVVTSQMDYFRNADMGFRKSAVIYASFPTDSVARTRVDYLHNELAKIPGVEKVGMSMFPMVDEGGWATELRTPTKNTPDSYIVVNMKISDPGFFSVYNLRLAAGRAYFPSDTMREYVVNETVVKSLGIRNNQEAIGKLINVGGRILPIVGVVKDYHYNSLRDAIGPIVMSSDKRGFHLASLQIDLRQSKSVVEAMDRLWGKTFPEYSFEYHFMDQAVENYYKQENQLSKLYTIFSGIAIFISCLGLYGLISFMAVQRKKEIGIRKVLGAPVKNIVMLLSKEFTVLVIIAFFIAAPLAWYFMHQWLQNYTFHINLGIWFFAATILSSISIAWLTVGYTAIKAALANPVKSLRTE</sequence>
<dbReference type="InterPro" id="IPR003838">
    <property type="entry name" value="ABC3_permease_C"/>
</dbReference>
<feature type="transmembrane region" description="Helical" evidence="6">
    <location>
        <begin position="383"/>
        <end position="407"/>
    </location>
</feature>
<dbReference type="Pfam" id="PF02687">
    <property type="entry name" value="FtsX"/>
    <property type="match status" value="2"/>
</dbReference>
<evidence type="ECO:0000259" key="8">
    <source>
        <dbReference type="Pfam" id="PF12704"/>
    </source>
</evidence>
<comment type="subcellular location">
    <subcellularLocation>
        <location evidence="1">Cell membrane</location>
        <topology evidence="1">Multi-pass membrane protein</topology>
    </subcellularLocation>
</comment>
<protein>
    <submittedName>
        <fullName evidence="9">FtsX-like permease family protein</fullName>
    </submittedName>
</protein>
<evidence type="ECO:0000313" key="10">
    <source>
        <dbReference type="Proteomes" id="UP000318733"/>
    </source>
</evidence>
<feature type="transmembrane region" description="Helical" evidence="6">
    <location>
        <begin position="763"/>
        <end position="786"/>
    </location>
</feature>
<comment type="caution">
    <text evidence="9">The sequence shown here is derived from an EMBL/GenBank/DDBJ whole genome shotgun (WGS) entry which is preliminary data.</text>
</comment>
<feature type="transmembrane region" description="Helical" evidence="6">
    <location>
        <begin position="677"/>
        <end position="702"/>
    </location>
</feature>
<feature type="transmembrane region" description="Helical" evidence="6">
    <location>
        <begin position="21"/>
        <end position="43"/>
    </location>
</feature>
<dbReference type="Pfam" id="PF12704">
    <property type="entry name" value="MacB_PCD"/>
    <property type="match status" value="2"/>
</dbReference>
<organism evidence="9 10">
    <name type="scientific">Mucilaginibacter corticis</name>
    <dbReference type="NCBI Taxonomy" id="2597670"/>
    <lineage>
        <taxon>Bacteria</taxon>
        <taxon>Pseudomonadati</taxon>
        <taxon>Bacteroidota</taxon>
        <taxon>Sphingobacteriia</taxon>
        <taxon>Sphingobacteriales</taxon>
        <taxon>Sphingobacteriaceae</taxon>
        <taxon>Mucilaginibacter</taxon>
    </lineage>
</organism>
<dbReference type="Proteomes" id="UP000318733">
    <property type="component" value="Unassembled WGS sequence"/>
</dbReference>
<feature type="domain" description="MacB-like periplasmic core" evidence="8">
    <location>
        <begin position="442"/>
        <end position="613"/>
    </location>
</feature>
<feature type="domain" description="ABC3 transporter permease C-terminal" evidence="7">
    <location>
        <begin position="292"/>
        <end position="409"/>
    </location>
</feature>
<evidence type="ECO:0000256" key="6">
    <source>
        <dbReference type="SAM" id="Phobius"/>
    </source>
</evidence>
<keyword evidence="3 6" id="KW-0812">Transmembrane</keyword>
<feature type="domain" description="MacB-like periplasmic core" evidence="8">
    <location>
        <begin position="20"/>
        <end position="243"/>
    </location>
</feature>
<dbReference type="InterPro" id="IPR025857">
    <property type="entry name" value="MacB_PCD"/>
</dbReference>
<evidence type="ECO:0000313" key="9">
    <source>
        <dbReference type="EMBL" id="TSJ44130.1"/>
    </source>
</evidence>
<dbReference type="InterPro" id="IPR050250">
    <property type="entry name" value="Macrolide_Exporter_MacB"/>
</dbReference>
<proteinExistence type="predicted"/>
<feature type="transmembrane region" description="Helical" evidence="6">
    <location>
        <begin position="427"/>
        <end position="450"/>
    </location>
</feature>
<dbReference type="PANTHER" id="PTHR30572:SF18">
    <property type="entry name" value="ABC-TYPE MACROLIDE FAMILY EXPORT SYSTEM PERMEASE COMPONENT 2"/>
    <property type="match status" value="1"/>
</dbReference>
<dbReference type="PANTHER" id="PTHR30572">
    <property type="entry name" value="MEMBRANE COMPONENT OF TRANSPORTER-RELATED"/>
    <property type="match status" value="1"/>
</dbReference>
<dbReference type="RefSeq" id="WP_144247694.1">
    <property type="nucleotide sequence ID" value="NZ_VLPK01000001.1"/>
</dbReference>
<name>A0A556MW19_9SPHI</name>
<feature type="transmembrane region" description="Helical" evidence="6">
    <location>
        <begin position="335"/>
        <end position="363"/>
    </location>
</feature>
<feature type="transmembrane region" description="Helical" evidence="6">
    <location>
        <begin position="286"/>
        <end position="314"/>
    </location>
</feature>
<accession>A0A556MW19</accession>
<dbReference type="AlphaFoldDB" id="A0A556MW19"/>
<evidence type="ECO:0000256" key="3">
    <source>
        <dbReference type="ARBA" id="ARBA00022692"/>
    </source>
</evidence>
<feature type="domain" description="ABC3 transporter permease C-terminal" evidence="7">
    <location>
        <begin position="680"/>
        <end position="791"/>
    </location>
</feature>
<evidence type="ECO:0000256" key="4">
    <source>
        <dbReference type="ARBA" id="ARBA00022989"/>
    </source>
</evidence>
<keyword evidence="4 6" id="KW-1133">Transmembrane helix</keyword>
<dbReference type="GO" id="GO:0005886">
    <property type="term" value="C:plasma membrane"/>
    <property type="evidence" value="ECO:0007669"/>
    <property type="project" value="UniProtKB-SubCell"/>
</dbReference>
<dbReference type="EMBL" id="VLPK01000001">
    <property type="protein sequence ID" value="TSJ44130.1"/>
    <property type="molecule type" value="Genomic_DNA"/>
</dbReference>
<evidence type="ECO:0000256" key="2">
    <source>
        <dbReference type="ARBA" id="ARBA00022475"/>
    </source>
</evidence>